<dbReference type="InterPro" id="IPR004158">
    <property type="entry name" value="DUF247_pln"/>
</dbReference>
<sequence length="564" mass="63696">MSSSQSTVSYSQSNPKIDEVQWIIQIRRTLESDLEDDEEIPVCIFNVPKALLATNPEYYIPQEVALGPYHFWRPELYEMQRYKLAAAKRIQKQLKDLKFQNLVDQLMRLEQRIRACYHKYLDWNSETLAWLMAVDGSFLLEFLQTYAAHEGKGLARISSRMSHLVDHAGMKSAHNAILRDVVMLENQIPLFVLRKMLEFQLSSLESADDLLLSMLMGLCKALSPFKVGENLPKVQVSQSAHLLGFLYDTIVPKLEDPVPEITEAIGEHNEGMQGDENSSADRGYVKQLLGEVWKLLSRLHVAPIHLIKKVLVSRPVKVIIKLPWTILSNLPGFSILKQPVELLFPQNKEAVKPDNESSSSEDSRSKPPSVEEITIPSVTELIKSGIRFSPTNGSISSIAFDAKTVTLYLPTVSLDVNSEVTLRNLVAYEASIASGPLVFTRYTELMNGIIDTEEDVKALRARGIILNRLKSDEEVTNLCNGMSKSIRLTKVPFLDKVIEDVNKHHSRRWIVKAGNFFYIYVFGSWQFLTFLAAICLMVLMSLQAFCSVYGCTRVLPVKTVNTGT</sequence>
<feature type="transmembrane region" description="Helical" evidence="2">
    <location>
        <begin position="517"/>
        <end position="539"/>
    </location>
</feature>
<accession>A0A8T1RRI0</accession>
<keyword evidence="2" id="KW-0812">Transmembrane</keyword>
<feature type="compositionally biased region" description="Basic and acidic residues" evidence="1">
    <location>
        <begin position="349"/>
        <end position="365"/>
    </location>
</feature>
<name>A0A8T1RRI0_CARIL</name>
<evidence type="ECO:0000313" key="3">
    <source>
        <dbReference type="EMBL" id="KAG6669544.1"/>
    </source>
</evidence>
<evidence type="ECO:0000313" key="4">
    <source>
        <dbReference type="Proteomes" id="UP000811609"/>
    </source>
</evidence>
<dbReference type="Pfam" id="PF03140">
    <property type="entry name" value="DUF247"/>
    <property type="match status" value="1"/>
</dbReference>
<evidence type="ECO:0000256" key="1">
    <source>
        <dbReference type="SAM" id="MobiDB-lite"/>
    </source>
</evidence>
<dbReference type="PANTHER" id="PTHR31549:SF277">
    <property type="entry name" value="OS08G0167400 PROTEIN"/>
    <property type="match status" value="1"/>
</dbReference>
<comment type="caution">
    <text evidence="3">The sequence shown here is derived from an EMBL/GenBank/DDBJ whole genome shotgun (WGS) entry which is preliminary data.</text>
</comment>
<gene>
    <name evidence="3" type="ORF">CIPAW_01G251300</name>
</gene>
<proteinExistence type="predicted"/>
<organism evidence="3 4">
    <name type="scientific">Carya illinoinensis</name>
    <name type="common">Pecan</name>
    <dbReference type="NCBI Taxonomy" id="32201"/>
    <lineage>
        <taxon>Eukaryota</taxon>
        <taxon>Viridiplantae</taxon>
        <taxon>Streptophyta</taxon>
        <taxon>Embryophyta</taxon>
        <taxon>Tracheophyta</taxon>
        <taxon>Spermatophyta</taxon>
        <taxon>Magnoliopsida</taxon>
        <taxon>eudicotyledons</taxon>
        <taxon>Gunneridae</taxon>
        <taxon>Pentapetalae</taxon>
        <taxon>rosids</taxon>
        <taxon>fabids</taxon>
        <taxon>Fagales</taxon>
        <taxon>Juglandaceae</taxon>
        <taxon>Carya</taxon>
    </lineage>
</organism>
<protein>
    <submittedName>
        <fullName evidence="3">Uncharacterized protein</fullName>
    </submittedName>
</protein>
<keyword evidence="4" id="KW-1185">Reference proteome</keyword>
<dbReference type="AlphaFoldDB" id="A0A8T1RRI0"/>
<keyword evidence="2" id="KW-0472">Membrane</keyword>
<feature type="region of interest" description="Disordered" evidence="1">
    <location>
        <begin position="349"/>
        <end position="370"/>
    </location>
</feature>
<dbReference type="EMBL" id="CM031809">
    <property type="protein sequence ID" value="KAG6669544.1"/>
    <property type="molecule type" value="Genomic_DNA"/>
</dbReference>
<dbReference type="Proteomes" id="UP000811609">
    <property type="component" value="Chromosome 1"/>
</dbReference>
<dbReference type="PANTHER" id="PTHR31549">
    <property type="entry name" value="PROTEIN, PUTATIVE (DUF247)-RELATED-RELATED"/>
    <property type="match status" value="1"/>
</dbReference>
<reference evidence="3" key="1">
    <citation type="submission" date="2020-12" db="EMBL/GenBank/DDBJ databases">
        <title>WGS assembly of Carya illinoinensis cv. Pawnee.</title>
        <authorList>
            <person name="Platts A."/>
            <person name="Shu S."/>
            <person name="Wright S."/>
            <person name="Barry K."/>
            <person name="Edger P."/>
            <person name="Pires J.C."/>
            <person name="Schmutz J."/>
        </authorList>
    </citation>
    <scope>NUCLEOTIDE SEQUENCE</scope>
    <source>
        <tissue evidence="3">Leaf</tissue>
    </source>
</reference>
<keyword evidence="2" id="KW-1133">Transmembrane helix</keyword>
<evidence type="ECO:0000256" key="2">
    <source>
        <dbReference type="SAM" id="Phobius"/>
    </source>
</evidence>